<keyword evidence="2" id="KW-0812">Transmembrane</keyword>
<keyword evidence="4" id="KW-1185">Reference proteome</keyword>
<keyword evidence="2" id="KW-1133">Transmembrane helix</keyword>
<dbReference type="Proteomes" id="UP000053958">
    <property type="component" value="Unassembled WGS sequence"/>
</dbReference>
<name>A0A0F4YIZ0_RASE3</name>
<evidence type="ECO:0000256" key="2">
    <source>
        <dbReference type="SAM" id="Phobius"/>
    </source>
</evidence>
<gene>
    <name evidence="3" type="ORF">T310_8485</name>
</gene>
<comment type="caution">
    <text evidence="3">The sequence shown here is derived from an EMBL/GenBank/DDBJ whole genome shotgun (WGS) entry which is preliminary data.</text>
</comment>
<accession>A0A0F4YIZ0</accession>
<dbReference type="EMBL" id="LASV01000609">
    <property type="protein sequence ID" value="KKA17578.1"/>
    <property type="molecule type" value="Genomic_DNA"/>
</dbReference>
<dbReference type="OrthoDB" id="5428081at2759"/>
<proteinExistence type="predicted"/>
<keyword evidence="2" id="KW-0472">Membrane</keyword>
<evidence type="ECO:0000256" key="1">
    <source>
        <dbReference type="SAM" id="MobiDB-lite"/>
    </source>
</evidence>
<sequence>MQLPSLQTVRTFLLTASVITITIGGTLYGAELKSKQEVKQANEKREQATIDEKIESLQTMRANLVAKKATVEKQLQDLEARMEEKKRKGPVARGGSSTES</sequence>
<feature type="region of interest" description="Disordered" evidence="1">
    <location>
        <begin position="79"/>
        <end position="100"/>
    </location>
</feature>
<protein>
    <submittedName>
        <fullName evidence="3">Uncharacterized protein</fullName>
    </submittedName>
</protein>
<dbReference type="RefSeq" id="XP_013324190.1">
    <property type="nucleotide sequence ID" value="XM_013468736.1"/>
</dbReference>
<evidence type="ECO:0000313" key="3">
    <source>
        <dbReference type="EMBL" id="KKA17578.1"/>
    </source>
</evidence>
<feature type="transmembrane region" description="Helical" evidence="2">
    <location>
        <begin position="12"/>
        <end position="30"/>
    </location>
</feature>
<dbReference type="AlphaFoldDB" id="A0A0F4YIZ0"/>
<organism evidence="3 4">
    <name type="scientific">Rasamsonia emersonii (strain ATCC 16479 / CBS 393.64 / IMI 116815)</name>
    <dbReference type="NCBI Taxonomy" id="1408163"/>
    <lineage>
        <taxon>Eukaryota</taxon>
        <taxon>Fungi</taxon>
        <taxon>Dikarya</taxon>
        <taxon>Ascomycota</taxon>
        <taxon>Pezizomycotina</taxon>
        <taxon>Eurotiomycetes</taxon>
        <taxon>Eurotiomycetidae</taxon>
        <taxon>Eurotiales</taxon>
        <taxon>Trichocomaceae</taxon>
        <taxon>Rasamsonia</taxon>
    </lineage>
</organism>
<evidence type="ECO:0000313" key="4">
    <source>
        <dbReference type="Proteomes" id="UP000053958"/>
    </source>
</evidence>
<reference evidence="3 4" key="1">
    <citation type="submission" date="2015-04" db="EMBL/GenBank/DDBJ databases">
        <authorList>
            <person name="Heijne W.H."/>
            <person name="Fedorova N.D."/>
            <person name="Nierman W.C."/>
            <person name="Vollebregt A.W."/>
            <person name="Zhao Z."/>
            <person name="Wu L."/>
            <person name="Kumar M."/>
            <person name="Stam H."/>
            <person name="van den Berg M.A."/>
            <person name="Pel H.J."/>
        </authorList>
    </citation>
    <scope>NUCLEOTIDE SEQUENCE [LARGE SCALE GENOMIC DNA]</scope>
    <source>
        <strain evidence="3 4">CBS 393.64</strain>
    </source>
</reference>
<dbReference type="GeneID" id="25320741"/>